<organism evidence="12 13">
    <name type="scientific">Halostreptopolyspora alba</name>
    <dbReference type="NCBI Taxonomy" id="2487137"/>
    <lineage>
        <taxon>Bacteria</taxon>
        <taxon>Bacillati</taxon>
        <taxon>Actinomycetota</taxon>
        <taxon>Actinomycetes</taxon>
        <taxon>Streptosporangiales</taxon>
        <taxon>Nocardiopsidaceae</taxon>
        <taxon>Halostreptopolyspora</taxon>
    </lineage>
</organism>
<evidence type="ECO:0000256" key="4">
    <source>
        <dbReference type="ARBA" id="ARBA00022679"/>
    </source>
</evidence>
<dbReference type="PANTHER" id="PTHR24421:SF10">
    <property type="entry name" value="NITRATE_NITRITE SENSOR PROTEIN NARQ"/>
    <property type="match status" value="1"/>
</dbReference>
<proteinExistence type="predicted"/>
<protein>
    <recommendedName>
        <fullName evidence="2">histidine kinase</fullName>
        <ecNumber evidence="2">2.7.13.3</ecNumber>
    </recommendedName>
</protein>
<dbReference type="GO" id="GO:0000155">
    <property type="term" value="F:phosphorelay sensor kinase activity"/>
    <property type="evidence" value="ECO:0007669"/>
    <property type="project" value="InterPro"/>
</dbReference>
<keyword evidence="10" id="KW-1133">Transmembrane helix</keyword>
<evidence type="ECO:0000313" key="12">
    <source>
        <dbReference type="EMBL" id="RNL84451.1"/>
    </source>
</evidence>
<dbReference type="SMART" id="SM00387">
    <property type="entry name" value="HATPase_c"/>
    <property type="match status" value="1"/>
</dbReference>
<evidence type="ECO:0000256" key="3">
    <source>
        <dbReference type="ARBA" id="ARBA00022553"/>
    </source>
</evidence>
<reference evidence="12 13" key="1">
    <citation type="submission" date="2018-11" db="EMBL/GenBank/DDBJ databases">
        <title>The genome draft of YIM 96095.</title>
        <authorList>
            <person name="Tang S.-K."/>
            <person name="Chunyu W.-X."/>
            <person name="Feng Y.-Z."/>
        </authorList>
    </citation>
    <scope>NUCLEOTIDE SEQUENCE [LARGE SCALE GENOMIC DNA]</scope>
    <source>
        <strain evidence="12 13">YIM 96095</strain>
    </source>
</reference>
<dbReference type="Pfam" id="PF02518">
    <property type="entry name" value="HATPase_c"/>
    <property type="match status" value="1"/>
</dbReference>
<dbReference type="OrthoDB" id="3526306at2"/>
<keyword evidence="7" id="KW-0067">ATP-binding</keyword>
<name>A0A3N0E9G0_9ACTN</name>
<dbReference type="GO" id="GO:0016020">
    <property type="term" value="C:membrane"/>
    <property type="evidence" value="ECO:0007669"/>
    <property type="project" value="InterPro"/>
</dbReference>
<sequence length="403" mass="43080">MTGVAALAWLLVSALGTAVALPWPPAFRTARRLATAGVSALVRVELRRLAYWFDWDITPTHGASRQVGYLACRSLLGLVVGYLGYVASFMVVLFFGGVVWSATRGETTNIDMDLPGVGIEADPRALGATLGLVMLVLTILGASLMSAVERRLARWFLGPSPQDRLRHRISELTESRAGVVRAVDDERRRIERDLHDGVQQRVVALAMLLGRARRSGDATQRTGKLLRQAHEESQQLVNEIRDVAWRVYPRTLDEHGLRSALASMAEGAGITVTVEDSRTERPAVEVETAVYFLAREAVTNAVKHAEATEVRLVLSECSDADTAPGSLTVRVTDNGKGGAVPSGGGLSGLGRRVSALDGEFRVDSPPGGPTTITATLPRHGARPASPSEHGDATCGRSGRASAP</sequence>
<dbReference type="Gene3D" id="3.30.565.10">
    <property type="entry name" value="Histidine kinase-like ATPase, C-terminal domain"/>
    <property type="match status" value="1"/>
</dbReference>
<dbReference type="EMBL" id="RJMB01000011">
    <property type="protein sequence ID" value="RNL84451.1"/>
    <property type="molecule type" value="Genomic_DNA"/>
</dbReference>
<evidence type="ECO:0000256" key="5">
    <source>
        <dbReference type="ARBA" id="ARBA00022741"/>
    </source>
</evidence>
<accession>A0A3N0E9G0</accession>
<evidence type="ECO:0000256" key="8">
    <source>
        <dbReference type="ARBA" id="ARBA00023012"/>
    </source>
</evidence>
<feature type="domain" description="Histidine kinase/HSP90-like ATPase" evidence="11">
    <location>
        <begin position="285"/>
        <end position="380"/>
    </location>
</feature>
<dbReference type="AlphaFoldDB" id="A0A3N0E9G0"/>
<dbReference type="EC" id="2.7.13.3" evidence="2"/>
<feature type="transmembrane region" description="Helical" evidence="10">
    <location>
        <begin position="75"/>
        <end position="102"/>
    </location>
</feature>
<keyword evidence="6 12" id="KW-0418">Kinase</keyword>
<dbReference type="InterPro" id="IPR050482">
    <property type="entry name" value="Sensor_HK_TwoCompSys"/>
</dbReference>
<keyword evidence="3" id="KW-0597">Phosphoprotein</keyword>
<evidence type="ECO:0000256" key="6">
    <source>
        <dbReference type="ARBA" id="ARBA00022777"/>
    </source>
</evidence>
<dbReference type="Gene3D" id="1.20.5.1930">
    <property type="match status" value="1"/>
</dbReference>
<dbReference type="PANTHER" id="PTHR24421">
    <property type="entry name" value="NITRATE/NITRITE SENSOR PROTEIN NARX-RELATED"/>
    <property type="match status" value="1"/>
</dbReference>
<dbReference type="CDD" id="cd16917">
    <property type="entry name" value="HATPase_UhpB-NarQ-NarX-like"/>
    <property type="match status" value="1"/>
</dbReference>
<dbReference type="SUPFAM" id="SSF55874">
    <property type="entry name" value="ATPase domain of HSP90 chaperone/DNA topoisomerase II/histidine kinase"/>
    <property type="match status" value="1"/>
</dbReference>
<comment type="catalytic activity">
    <reaction evidence="1">
        <text>ATP + protein L-histidine = ADP + protein N-phospho-L-histidine.</text>
        <dbReference type="EC" id="2.7.13.3"/>
    </reaction>
</comment>
<dbReference type="InterPro" id="IPR003594">
    <property type="entry name" value="HATPase_dom"/>
</dbReference>
<dbReference type="Proteomes" id="UP000269198">
    <property type="component" value="Unassembled WGS sequence"/>
</dbReference>
<evidence type="ECO:0000256" key="9">
    <source>
        <dbReference type="SAM" id="MobiDB-lite"/>
    </source>
</evidence>
<evidence type="ECO:0000256" key="7">
    <source>
        <dbReference type="ARBA" id="ARBA00022840"/>
    </source>
</evidence>
<keyword evidence="10" id="KW-0812">Transmembrane</keyword>
<keyword evidence="10" id="KW-0472">Membrane</keyword>
<evidence type="ECO:0000313" key="13">
    <source>
        <dbReference type="Proteomes" id="UP000269198"/>
    </source>
</evidence>
<keyword evidence="8" id="KW-0902">Two-component regulatory system</keyword>
<dbReference type="GO" id="GO:0005524">
    <property type="term" value="F:ATP binding"/>
    <property type="evidence" value="ECO:0007669"/>
    <property type="project" value="UniProtKB-KW"/>
</dbReference>
<dbReference type="InterPro" id="IPR036890">
    <property type="entry name" value="HATPase_C_sf"/>
</dbReference>
<evidence type="ECO:0000256" key="10">
    <source>
        <dbReference type="SAM" id="Phobius"/>
    </source>
</evidence>
<dbReference type="Pfam" id="PF07730">
    <property type="entry name" value="HisKA_3"/>
    <property type="match status" value="1"/>
</dbReference>
<keyword evidence="13" id="KW-1185">Reference proteome</keyword>
<evidence type="ECO:0000259" key="11">
    <source>
        <dbReference type="SMART" id="SM00387"/>
    </source>
</evidence>
<keyword evidence="5" id="KW-0547">Nucleotide-binding</keyword>
<comment type="caution">
    <text evidence="12">The sequence shown here is derived from an EMBL/GenBank/DDBJ whole genome shotgun (WGS) entry which is preliminary data.</text>
</comment>
<keyword evidence="4" id="KW-0808">Transferase</keyword>
<feature type="region of interest" description="Disordered" evidence="9">
    <location>
        <begin position="358"/>
        <end position="403"/>
    </location>
</feature>
<dbReference type="InterPro" id="IPR011712">
    <property type="entry name" value="Sig_transdc_His_kin_sub3_dim/P"/>
</dbReference>
<evidence type="ECO:0000256" key="2">
    <source>
        <dbReference type="ARBA" id="ARBA00012438"/>
    </source>
</evidence>
<gene>
    <name evidence="12" type="ORF">EFW17_12365</name>
</gene>
<evidence type="ECO:0000256" key="1">
    <source>
        <dbReference type="ARBA" id="ARBA00000085"/>
    </source>
</evidence>
<feature type="transmembrane region" description="Helical" evidence="10">
    <location>
        <begin position="125"/>
        <end position="148"/>
    </location>
</feature>
<dbReference type="GO" id="GO:0046983">
    <property type="term" value="F:protein dimerization activity"/>
    <property type="evidence" value="ECO:0007669"/>
    <property type="project" value="InterPro"/>
</dbReference>